<gene>
    <name evidence="2" type="ORF">BVAVS116_N0005</name>
</gene>
<dbReference type="PANTHER" id="PTHR43745:SF2">
    <property type="entry name" value="NITROREDUCTASE MJ1384-RELATED"/>
    <property type="match status" value="1"/>
</dbReference>
<dbReference type="CDD" id="cd02142">
    <property type="entry name" value="McbC_SagB-like_oxidoreductase"/>
    <property type="match status" value="1"/>
</dbReference>
<dbReference type="SUPFAM" id="SSF55469">
    <property type="entry name" value="FMN-dependent nitroreductase-like"/>
    <property type="match status" value="1"/>
</dbReference>
<accession>C0R9H0</accession>
<keyword evidence="3" id="KW-1185">Reference proteome</keyword>
<evidence type="ECO:0000313" key="3">
    <source>
        <dbReference type="Proteomes" id="UP000006163"/>
    </source>
</evidence>
<feature type="domain" description="Nitroreductase" evidence="1">
    <location>
        <begin position="120"/>
        <end position="306"/>
    </location>
</feature>
<dbReference type="InterPro" id="IPR020051">
    <property type="entry name" value="SagB-type_dehydrogenase"/>
</dbReference>
<dbReference type="InterPro" id="IPR000415">
    <property type="entry name" value="Nitroreductase-like"/>
</dbReference>
<dbReference type="EMBL" id="CP001442">
    <property type="protein sequence ID" value="ACN53116.1"/>
    <property type="molecule type" value="Genomic_DNA"/>
</dbReference>
<dbReference type="InterPro" id="IPR029479">
    <property type="entry name" value="Nitroreductase"/>
</dbReference>
<dbReference type="OrthoDB" id="9801593at2"/>
<evidence type="ECO:0000259" key="1">
    <source>
        <dbReference type="Pfam" id="PF00881"/>
    </source>
</evidence>
<protein>
    <submittedName>
        <fullName evidence="2">Putative streptolysin associated protein SagB</fullName>
    </submittedName>
</protein>
<dbReference type="HOGENOM" id="CLU_059362_2_0_12"/>
<geneLocation type="plasmid" evidence="2 3">
    <name>VS116_lp28-8</name>
</geneLocation>
<sequence>MVKNDNESSEVFNMKLSGMYEINNVSRSVFNSNIIAIPSNIRIKASLFDKDAESLTLNYLLNFSEIKKFYFNENISKFLQDPAAIANISNREYREFDDDDDVVFLPKVKRLKIKLEDALLKRKSYRKFKNQYLNLVDLSTLLYYAAGDVRYDYVEFGNSKLRQSRKPYPSGGGMYPIDIYFYVNNVEKLDKGFYLYQSSNNSIVKINIGSIKIENLLTISFFEGSSNFNIAFFFVYRYEVNYLKYSEMSLSFAFIELGAIHQNFSLVSTALNLGYCSWGGFDKPELEKCLKLDGISEHVVSAAILGNV</sequence>
<dbReference type="NCBIfam" id="TIGR03605">
    <property type="entry name" value="antibiot_sagB"/>
    <property type="match status" value="1"/>
</dbReference>
<dbReference type="RefSeq" id="WP_012665423.1">
    <property type="nucleotide sequence ID" value="NC_012169.1"/>
</dbReference>
<proteinExistence type="predicted"/>
<dbReference type="GO" id="GO:0016491">
    <property type="term" value="F:oxidoreductase activity"/>
    <property type="evidence" value="ECO:0007669"/>
    <property type="project" value="InterPro"/>
</dbReference>
<dbReference type="PANTHER" id="PTHR43745">
    <property type="entry name" value="NITROREDUCTASE MJ1384-RELATED"/>
    <property type="match status" value="1"/>
</dbReference>
<dbReference type="AlphaFoldDB" id="C0R9H0"/>
<reference evidence="2 3" key="1">
    <citation type="journal article" date="2012" name="J. Bacteriol.">
        <title>Whole-Genome Sequences of Borrelia bissettii, Borrelia valaisiana, and Borrelia spielmanii.</title>
        <authorList>
            <person name="Schutzer S.E."/>
            <person name="Fraser-Liggett C.M."/>
            <person name="Qiu W.G."/>
            <person name="Kraiczy P."/>
            <person name="Mongodin E.F."/>
            <person name="Dunn J.J."/>
            <person name="Luft B.J."/>
            <person name="Casjens S.R."/>
        </authorList>
    </citation>
    <scope>NUCLEOTIDE SEQUENCE [LARGE SCALE GENOMIC DNA]</scope>
    <source>
        <strain evidence="2 3">VS116</strain>
        <plasmid evidence="2">VS116_lp28-8</plasmid>
    </source>
</reference>
<organism evidence="2 3">
    <name type="scientific">Borreliella valaisiana VS116</name>
    <dbReference type="NCBI Taxonomy" id="445987"/>
    <lineage>
        <taxon>Bacteria</taxon>
        <taxon>Pseudomonadati</taxon>
        <taxon>Spirochaetota</taxon>
        <taxon>Spirochaetia</taxon>
        <taxon>Spirochaetales</taxon>
        <taxon>Borreliaceae</taxon>
        <taxon>Borreliella</taxon>
    </lineage>
</organism>
<dbReference type="InterPro" id="IPR052544">
    <property type="entry name" value="Bacteriocin_Proc_Enz"/>
</dbReference>
<name>C0R9H0_BORVA</name>
<dbReference type="Proteomes" id="UP000006163">
    <property type="component" value="Plasmid VS116_lp28-8"/>
</dbReference>
<dbReference type="GeneID" id="63641952"/>
<keyword evidence="2" id="KW-0614">Plasmid</keyword>
<dbReference type="Pfam" id="PF00881">
    <property type="entry name" value="Nitroreductase"/>
    <property type="match status" value="1"/>
</dbReference>
<evidence type="ECO:0000313" key="2">
    <source>
        <dbReference type="EMBL" id="ACN53116.1"/>
    </source>
</evidence>
<dbReference type="Gene3D" id="3.40.109.10">
    <property type="entry name" value="NADH Oxidase"/>
    <property type="match status" value="1"/>
</dbReference>